<keyword evidence="5" id="KW-0560">Oxidoreductase</keyword>
<dbReference type="Proteomes" id="UP000232412">
    <property type="component" value="Unassembled WGS sequence"/>
</dbReference>
<dbReference type="AlphaFoldDB" id="A0A2H1EK00"/>
<dbReference type="EMBL" id="FRFC01000009">
    <property type="protein sequence ID" value="SHO48042.1"/>
    <property type="molecule type" value="Genomic_DNA"/>
</dbReference>
<evidence type="ECO:0000256" key="6">
    <source>
        <dbReference type="ARBA" id="ARBA00023157"/>
    </source>
</evidence>
<dbReference type="PANTHER" id="PTHR42801:SF4">
    <property type="entry name" value="AHPC_TSA FAMILY PROTEIN"/>
    <property type="match status" value="1"/>
</dbReference>
<keyword evidence="14" id="KW-1185">Reference proteome</keyword>
<dbReference type="EC" id="1.11.1.24" evidence="2"/>
<feature type="active site" description="Cysteine sulfenic acid (-SOH) intermediate; for peroxidase activity" evidence="11">
    <location>
        <position position="44"/>
    </location>
</feature>
<evidence type="ECO:0000256" key="11">
    <source>
        <dbReference type="PIRSR" id="PIRSR000239-1"/>
    </source>
</evidence>
<evidence type="ECO:0000256" key="4">
    <source>
        <dbReference type="ARBA" id="ARBA00022862"/>
    </source>
</evidence>
<dbReference type="InterPro" id="IPR000866">
    <property type="entry name" value="AhpC/TSA"/>
</dbReference>
<dbReference type="GO" id="GO:0045454">
    <property type="term" value="P:cell redox homeostasis"/>
    <property type="evidence" value="ECO:0007669"/>
    <property type="project" value="TreeGrafter"/>
</dbReference>
<proteinExistence type="inferred from homology"/>
<evidence type="ECO:0000256" key="7">
    <source>
        <dbReference type="ARBA" id="ARBA00023284"/>
    </source>
</evidence>
<gene>
    <name evidence="13" type="ORF">NSIN_80080</name>
</gene>
<organism evidence="13 14">
    <name type="scientific">Nitrosotalea sinensis</name>
    <dbReference type="NCBI Taxonomy" id="1499975"/>
    <lineage>
        <taxon>Archaea</taxon>
        <taxon>Nitrososphaerota</taxon>
        <taxon>Nitrososphaeria</taxon>
        <taxon>Nitrosotaleales</taxon>
        <taxon>Nitrosotaleaceae</taxon>
        <taxon>Nitrosotalea</taxon>
    </lineage>
</organism>
<keyword evidence="3" id="KW-0575">Peroxidase</keyword>
<comment type="catalytic activity">
    <reaction evidence="10">
        <text>a hydroperoxide + [thioredoxin]-dithiol = an alcohol + [thioredoxin]-disulfide + H2O</text>
        <dbReference type="Rhea" id="RHEA:62620"/>
        <dbReference type="Rhea" id="RHEA-COMP:10698"/>
        <dbReference type="Rhea" id="RHEA-COMP:10700"/>
        <dbReference type="ChEBI" id="CHEBI:15377"/>
        <dbReference type="ChEBI" id="CHEBI:29950"/>
        <dbReference type="ChEBI" id="CHEBI:30879"/>
        <dbReference type="ChEBI" id="CHEBI:35924"/>
        <dbReference type="ChEBI" id="CHEBI:50058"/>
        <dbReference type="EC" id="1.11.1.24"/>
    </reaction>
</comment>
<reference evidence="14" key="1">
    <citation type="submission" date="2016-12" db="EMBL/GenBank/DDBJ databases">
        <authorList>
            <person name="Herbold C."/>
        </authorList>
    </citation>
    <scope>NUCLEOTIDE SEQUENCE [LARGE SCALE GENOMIC DNA]</scope>
</reference>
<dbReference type="GO" id="GO:0005737">
    <property type="term" value="C:cytoplasm"/>
    <property type="evidence" value="ECO:0007669"/>
    <property type="project" value="TreeGrafter"/>
</dbReference>
<evidence type="ECO:0000259" key="12">
    <source>
        <dbReference type="PROSITE" id="PS51352"/>
    </source>
</evidence>
<dbReference type="OrthoDB" id="145578at2157"/>
<protein>
    <recommendedName>
        <fullName evidence="2">thioredoxin-dependent peroxiredoxin</fullName>
        <ecNumber evidence="2">1.11.1.24</ecNumber>
    </recommendedName>
    <alternativeName>
        <fullName evidence="8">Thioredoxin peroxidase</fullName>
    </alternativeName>
</protein>
<evidence type="ECO:0000256" key="2">
    <source>
        <dbReference type="ARBA" id="ARBA00013017"/>
    </source>
</evidence>
<comment type="subunit">
    <text evidence="1">Monomer.</text>
</comment>
<evidence type="ECO:0000256" key="5">
    <source>
        <dbReference type="ARBA" id="ARBA00023002"/>
    </source>
</evidence>
<dbReference type="InterPro" id="IPR036249">
    <property type="entry name" value="Thioredoxin-like_sf"/>
</dbReference>
<dbReference type="GO" id="GO:0034599">
    <property type="term" value="P:cellular response to oxidative stress"/>
    <property type="evidence" value="ECO:0007669"/>
    <property type="project" value="TreeGrafter"/>
</dbReference>
<evidence type="ECO:0000256" key="8">
    <source>
        <dbReference type="ARBA" id="ARBA00032824"/>
    </source>
</evidence>
<feature type="domain" description="Thioredoxin" evidence="12">
    <location>
        <begin position="1"/>
        <end position="144"/>
    </location>
</feature>
<sequence>MNPGDNTPDFELEANTGEKIRLYSYIGKKEIILFFYVKDNTPGCTTEVKGVKENYQKILDRYEVFGINHDSIKSHVDFCSKHDLPFRILSDPGKKVASMYDARGALGAYTKRITYLIGVDGKIKEIVHGMSASNHIEFIQRLGQSKI</sequence>
<dbReference type="PIRSF" id="PIRSF000239">
    <property type="entry name" value="AHPC"/>
    <property type="match status" value="1"/>
</dbReference>
<evidence type="ECO:0000256" key="9">
    <source>
        <dbReference type="ARBA" id="ARBA00038489"/>
    </source>
</evidence>
<evidence type="ECO:0000256" key="1">
    <source>
        <dbReference type="ARBA" id="ARBA00011245"/>
    </source>
</evidence>
<dbReference type="Gene3D" id="3.40.30.10">
    <property type="entry name" value="Glutaredoxin"/>
    <property type="match status" value="1"/>
</dbReference>
<evidence type="ECO:0000313" key="13">
    <source>
        <dbReference type="EMBL" id="SHO48042.1"/>
    </source>
</evidence>
<dbReference type="PANTHER" id="PTHR42801">
    <property type="entry name" value="THIOREDOXIN-DEPENDENT PEROXIDE REDUCTASE"/>
    <property type="match status" value="1"/>
</dbReference>
<dbReference type="GO" id="GO:0008379">
    <property type="term" value="F:thioredoxin peroxidase activity"/>
    <property type="evidence" value="ECO:0007669"/>
    <property type="project" value="TreeGrafter"/>
</dbReference>
<name>A0A2H1EK00_9ARCH</name>
<evidence type="ECO:0000256" key="3">
    <source>
        <dbReference type="ARBA" id="ARBA00022559"/>
    </source>
</evidence>
<keyword evidence="6" id="KW-1015">Disulfide bond</keyword>
<dbReference type="RefSeq" id="WP_101010925.1">
    <property type="nucleotide sequence ID" value="NZ_FRFC01000009.1"/>
</dbReference>
<dbReference type="Pfam" id="PF00578">
    <property type="entry name" value="AhpC-TSA"/>
    <property type="match status" value="1"/>
</dbReference>
<keyword evidence="4" id="KW-0049">Antioxidant</keyword>
<dbReference type="InterPro" id="IPR013766">
    <property type="entry name" value="Thioredoxin_domain"/>
</dbReference>
<evidence type="ECO:0000313" key="14">
    <source>
        <dbReference type="Proteomes" id="UP000232412"/>
    </source>
</evidence>
<dbReference type="PROSITE" id="PS51352">
    <property type="entry name" value="THIOREDOXIN_2"/>
    <property type="match status" value="1"/>
</dbReference>
<keyword evidence="7" id="KW-0676">Redox-active center</keyword>
<dbReference type="InterPro" id="IPR050924">
    <property type="entry name" value="Peroxiredoxin_BCP/PrxQ"/>
</dbReference>
<evidence type="ECO:0000256" key="10">
    <source>
        <dbReference type="ARBA" id="ARBA00049091"/>
    </source>
</evidence>
<accession>A0A2H1EK00</accession>
<dbReference type="SUPFAM" id="SSF52833">
    <property type="entry name" value="Thioredoxin-like"/>
    <property type="match status" value="1"/>
</dbReference>
<dbReference type="InterPro" id="IPR024706">
    <property type="entry name" value="Peroxiredoxin_AhpC-typ"/>
</dbReference>
<dbReference type="CDD" id="cd03017">
    <property type="entry name" value="PRX_BCP"/>
    <property type="match status" value="1"/>
</dbReference>
<comment type="similarity">
    <text evidence="9">Belongs to the peroxiredoxin family. BCP/PrxQ subfamily.</text>
</comment>